<evidence type="ECO:0008006" key="8">
    <source>
        <dbReference type="Google" id="ProtNLM"/>
    </source>
</evidence>
<dbReference type="EMBL" id="CAJNOT010000394">
    <property type="protein sequence ID" value="CAF0967048.1"/>
    <property type="molecule type" value="Genomic_DNA"/>
</dbReference>
<evidence type="ECO:0000313" key="3">
    <source>
        <dbReference type="EMBL" id="CAF1002523.1"/>
    </source>
</evidence>
<organism evidence="2 6">
    <name type="scientific">Rotaria sordida</name>
    <dbReference type="NCBI Taxonomy" id="392033"/>
    <lineage>
        <taxon>Eukaryota</taxon>
        <taxon>Metazoa</taxon>
        <taxon>Spiralia</taxon>
        <taxon>Gnathifera</taxon>
        <taxon>Rotifera</taxon>
        <taxon>Eurotatoria</taxon>
        <taxon>Bdelloidea</taxon>
        <taxon>Philodinida</taxon>
        <taxon>Philodinidae</taxon>
        <taxon>Rotaria</taxon>
    </lineage>
</organism>
<dbReference type="AlphaFoldDB" id="A0A814EB77"/>
<keyword evidence="7" id="KW-1185">Reference proteome</keyword>
<evidence type="ECO:0000313" key="4">
    <source>
        <dbReference type="EMBL" id="CAF1358273.1"/>
    </source>
</evidence>
<dbReference type="OrthoDB" id="9999330at2759"/>
<proteinExistence type="predicted"/>
<dbReference type="EMBL" id="CAJNOL010001430">
    <property type="protein sequence ID" value="CAF1358273.1"/>
    <property type="molecule type" value="Genomic_DNA"/>
</dbReference>
<evidence type="ECO:0000313" key="6">
    <source>
        <dbReference type="Proteomes" id="UP000663864"/>
    </source>
</evidence>
<dbReference type="Proteomes" id="UP000663870">
    <property type="component" value="Unassembled WGS sequence"/>
</dbReference>
<dbReference type="Proteomes" id="UP000663864">
    <property type="component" value="Unassembled WGS sequence"/>
</dbReference>
<keyword evidence="1" id="KW-0732">Signal</keyword>
<protein>
    <recommendedName>
        <fullName evidence="8">Apolipoprotein B</fullName>
    </recommendedName>
</protein>
<sequence length="211" mass="24188">MTLFTIIFASSVPTIQSTSIIDSIVQLLYIYLNPIFQTTLKQLTQLVFELGEKLSQNIPYELGRSNKATPAPWVSQLFGGVNSIATQWNNQITQFYTNIPTIFERNGRTLLNFSTIKQTLYNAVDNLLGDLKKLFIDNISETILSIFNRFDLIEFINGERAIFNIQNSLDVFQQKVSDIFDKTKEQLNRTIDDAINFVLTFWDGVKERLLG</sequence>
<name>A0A814EB77_9BILA</name>
<dbReference type="EMBL" id="CAJNOO010000654">
    <property type="protein sequence ID" value="CAF1002523.1"/>
    <property type="molecule type" value="Genomic_DNA"/>
</dbReference>
<gene>
    <name evidence="5" type="ORF">JBS370_LOCUS13329</name>
    <name evidence="4" type="ORF">JXQ802_LOCUS32479</name>
    <name evidence="3" type="ORF">RFH988_LOCUS14252</name>
    <name evidence="2" type="ORF">ZHD862_LOCUS10803</name>
</gene>
<feature type="chain" id="PRO_5035599578" description="Apolipoprotein B" evidence="1">
    <location>
        <begin position="18"/>
        <end position="211"/>
    </location>
</feature>
<accession>A0A814EB77</accession>
<dbReference type="Proteomes" id="UP000663882">
    <property type="component" value="Unassembled WGS sequence"/>
</dbReference>
<dbReference type="Proteomes" id="UP000663836">
    <property type="component" value="Unassembled WGS sequence"/>
</dbReference>
<evidence type="ECO:0000313" key="2">
    <source>
        <dbReference type="EMBL" id="CAF0967048.1"/>
    </source>
</evidence>
<evidence type="ECO:0000256" key="1">
    <source>
        <dbReference type="SAM" id="SignalP"/>
    </source>
</evidence>
<evidence type="ECO:0000313" key="7">
    <source>
        <dbReference type="Proteomes" id="UP000663870"/>
    </source>
</evidence>
<comment type="caution">
    <text evidence="2">The sequence shown here is derived from an EMBL/GenBank/DDBJ whole genome shotgun (WGS) entry which is preliminary data.</text>
</comment>
<reference evidence="2" key="1">
    <citation type="submission" date="2021-02" db="EMBL/GenBank/DDBJ databases">
        <authorList>
            <person name="Nowell W R."/>
        </authorList>
    </citation>
    <scope>NUCLEOTIDE SEQUENCE</scope>
</reference>
<evidence type="ECO:0000313" key="5">
    <source>
        <dbReference type="EMBL" id="CAF3764642.1"/>
    </source>
</evidence>
<dbReference type="EMBL" id="CAJOBD010001136">
    <property type="protein sequence ID" value="CAF3764642.1"/>
    <property type="molecule type" value="Genomic_DNA"/>
</dbReference>
<feature type="signal peptide" evidence="1">
    <location>
        <begin position="1"/>
        <end position="17"/>
    </location>
</feature>